<dbReference type="PANTHER" id="PTHR21666">
    <property type="entry name" value="PEPTIDASE-RELATED"/>
    <property type="match status" value="1"/>
</dbReference>
<gene>
    <name evidence="3" type="ORF">JOD49_003816</name>
</gene>
<dbReference type="Pfam" id="PF01551">
    <property type="entry name" value="Peptidase_M23"/>
    <property type="match status" value="1"/>
</dbReference>
<evidence type="ECO:0000256" key="1">
    <source>
        <dbReference type="SAM" id="MobiDB-lite"/>
    </source>
</evidence>
<name>A0ABS2LKF9_9CELL</name>
<accession>A0ABS2LKF9</accession>
<dbReference type="InterPro" id="IPR050570">
    <property type="entry name" value="Cell_wall_metabolism_enzyme"/>
</dbReference>
<reference evidence="3 4" key="1">
    <citation type="submission" date="2021-01" db="EMBL/GenBank/DDBJ databases">
        <title>Sequencing the genomes of 1000 actinobacteria strains.</title>
        <authorList>
            <person name="Klenk H.-P."/>
        </authorList>
    </citation>
    <scope>NUCLEOTIDE SEQUENCE [LARGE SCALE GENOMIC DNA]</scope>
    <source>
        <strain evidence="3 4">DSM 46000</strain>
    </source>
</reference>
<proteinExistence type="predicted"/>
<comment type="caution">
    <text evidence="3">The sequence shown here is derived from an EMBL/GenBank/DDBJ whole genome shotgun (WGS) entry which is preliminary data.</text>
</comment>
<keyword evidence="4" id="KW-1185">Reference proteome</keyword>
<feature type="region of interest" description="Disordered" evidence="1">
    <location>
        <begin position="117"/>
        <end position="141"/>
    </location>
</feature>
<dbReference type="InterPro" id="IPR011055">
    <property type="entry name" value="Dup_hybrid_motif"/>
</dbReference>
<dbReference type="EMBL" id="JAFBBO010000001">
    <property type="protein sequence ID" value="MBM7480896.1"/>
    <property type="molecule type" value="Genomic_DNA"/>
</dbReference>
<dbReference type="SUPFAM" id="SSF51261">
    <property type="entry name" value="Duplicated hybrid motif"/>
    <property type="match status" value="1"/>
</dbReference>
<dbReference type="Proteomes" id="UP000698059">
    <property type="component" value="Unassembled WGS sequence"/>
</dbReference>
<feature type="compositionally biased region" description="Pro residues" evidence="1">
    <location>
        <begin position="121"/>
        <end position="137"/>
    </location>
</feature>
<sequence>MRKNPVTGVVRLHAGTDIGAPPGAPIWAATAGTVTFSAFDTGGGNMVKIAHPGGIETWYLHMTARHVATGAHVAAGQQIGTIGSTGNSTGPHLHIETRLGGPQDPIPFFAARGVNLGVGTPPAPNPNPTPTPDPEPAPTVQEDDMRGLIEALYRRYLGREGAARELDDWTISAATGARTGAQVVDTFLSGRAESATVIAAYQEFLGRAPGESEIASWLQSQPSIRQVRTGIAGSPEAG</sequence>
<evidence type="ECO:0000313" key="4">
    <source>
        <dbReference type="Proteomes" id="UP000698059"/>
    </source>
</evidence>
<evidence type="ECO:0000259" key="2">
    <source>
        <dbReference type="Pfam" id="PF01551"/>
    </source>
</evidence>
<dbReference type="InterPro" id="IPR016047">
    <property type="entry name" value="M23ase_b-sheet_dom"/>
</dbReference>
<dbReference type="RefSeq" id="WP_205308587.1">
    <property type="nucleotide sequence ID" value="NZ_BAAAVF010000001.1"/>
</dbReference>
<protein>
    <recommendedName>
        <fullName evidence="2">M23ase beta-sheet core domain-containing protein</fullName>
    </recommendedName>
</protein>
<dbReference type="InterPro" id="IPR038255">
    <property type="entry name" value="PBS_linker_sf"/>
</dbReference>
<organism evidence="3 4">
    <name type="scientific">Oerskovia jenensis</name>
    <dbReference type="NCBI Taxonomy" id="162169"/>
    <lineage>
        <taxon>Bacteria</taxon>
        <taxon>Bacillati</taxon>
        <taxon>Actinomycetota</taxon>
        <taxon>Actinomycetes</taxon>
        <taxon>Micrococcales</taxon>
        <taxon>Cellulomonadaceae</taxon>
        <taxon>Oerskovia</taxon>
    </lineage>
</organism>
<dbReference type="Gene3D" id="1.10.3130.20">
    <property type="entry name" value="Phycobilisome linker domain"/>
    <property type="match status" value="1"/>
</dbReference>
<dbReference type="CDD" id="cd12797">
    <property type="entry name" value="M23_peptidase"/>
    <property type="match status" value="1"/>
</dbReference>
<evidence type="ECO:0000313" key="3">
    <source>
        <dbReference type="EMBL" id="MBM7480896.1"/>
    </source>
</evidence>
<dbReference type="PANTHER" id="PTHR21666:SF270">
    <property type="entry name" value="MUREIN HYDROLASE ACTIVATOR ENVC"/>
    <property type="match status" value="1"/>
</dbReference>
<feature type="domain" description="M23ase beta-sheet core" evidence="2">
    <location>
        <begin position="12"/>
        <end position="101"/>
    </location>
</feature>
<dbReference type="Gene3D" id="2.70.70.10">
    <property type="entry name" value="Glucose Permease (Domain IIA)"/>
    <property type="match status" value="1"/>
</dbReference>